<evidence type="ECO:0000256" key="1">
    <source>
        <dbReference type="ARBA" id="ARBA00022443"/>
    </source>
</evidence>
<dbReference type="InterPro" id="IPR036028">
    <property type="entry name" value="SH3-like_dom_sf"/>
</dbReference>
<dbReference type="Proteomes" id="UP000727407">
    <property type="component" value="Unassembled WGS sequence"/>
</dbReference>
<dbReference type="AlphaFoldDB" id="A0A8J4WQ52"/>
<dbReference type="CDD" id="cd12024">
    <property type="entry name" value="SH3_NoxO1_2"/>
    <property type="match status" value="1"/>
</dbReference>
<evidence type="ECO:0000256" key="2">
    <source>
        <dbReference type="PROSITE-ProRule" id="PRU00192"/>
    </source>
</evidence>
<dbReference type="GO" id="GO:0035091">
    <property type="term" value="F:phosphatidylinositol binding"/>
    <property type="evidence" value="ECO:0007669"/>
    <property type="project" value="InterPro"/>
</dbReference>
<evidence type="ECO:0000259" key="4">
    <source>
        <dbReference type="PROSITE" id="PS50195"/>
    </source>
</evidence>
<evidence type="ECO:0000313" key="5">
    <source>
        <dbReference type="EMBL" id="KAF5879802.1"/>
    </source>
</evidence>
<evidence type="ECO:0000259" key="3">
    <source>
        <dbReference type="PROSITE" id="PS50002"/>
    </source>
</evidence>
<dbReference type="PROSITE" id="PS50002">
    <property type="entry name" value="SH3"/>
    <property type="match status" value="2"/>
</dbReference>
<organism evidence="5 6">
    <name type="scientific">Clarias magur</name>
    <name type="common">Asian catfish</name>
    <name type="synonym">Macropteronotus magur</name>
    <dbReference type="NCBI Taxonomy" id="1594786"/>
    <lineage>
        <taxon>Eukaryota</taxon>
        <taxon>Metazoa</taxon>
        <taxon>Chordata</taxon>
        <taxon>Craniata</taxon>
        <taxon>Vertebrata</taxon>
        <taxon>Euteleostomi</taxon>
        <taxon>Actinopterygii</taxon>
        <taxon>Neopterygii</taxon>
        <taxon>Teleostei</taxon>
        <taxon>Ostariophysi</taxon>
        <taxon>Siluriformes</taxon>
        <taxon>Clariidae</taxon>
        <taxon>Clarias</taxon>
    </lineage>
</organism>
<dbReference type="InterPro" id="IPR051228">
    <property type="entry name" value="NADPH_Oxidase/PX-Domain"/>
</dbReference>
<protein>
    <submittedName>
        <fullName evidence="5">NADPH oxidase organizer 1-like</fullName>
    </submittedName>
</protein>
<feature type="domain" description="PX" evidence="4">
    <location>
        <begin position="1"/>
        <end position="113"/>
    </location>
</feature>
<dbReference type="PROSITE" id="PS50195">
    <property type="entry name" value="PX"/>
    <property type="match status" value="1"/>
</dbReference>
<dbReference type="EMBL" id="QNUK01002807">
    <property type="protein sequence ID" value="KAF5879802.1"/>
    <property type="molecule type" value="Genomic_DNA"/>
</dbReference>
<dbReference type="GO" id="GO:0005737">
    <property type="term" value="C:cytoplasm"/>
    <property type="evidence" value="ECO:0007669"/>
    <property type="project" value="TreeGrafter"/>
</dbReference>
<comment type="caution">
    <text evidence="5">The sequence shown here is derived from an EMBL/GenBank/DDBJ whole genome shotgun (WGS) entry which is preliminary data.</text>
</comment>
<dbReference type="FunFam" id="2.30.30.40:FF:000219">
    <property type="entry name" value="NADPH oxidase organizer 1"/>
    <property type="match status" value="1"/>
</dbReference>
<keyword evidence="6" id="KW-1185">Reference proteome</keyword>
<dbReference type="PANTHER" id="PTHR15706:SF10">
    <property type="entry name" value="NADPH OXIDASE ORGANIZER 1"/>
    <property type="match status" value="1"/>
</dbReference>
<gene>
    <name evidence="5" type="primary">noxo1a</name>
    <name evidence="5" type="ORF">DAT39_023696</name>
</gene>
<sequence>MHKEKSKFYMTSVLWSDQNEIVVYRTLEEFRSLHNQLKKKCAVSNAGPFQRSVRIVPKFKAEKVKRGLQKSYSKSLLRLKPLEEYCMALLSAHPHVSQSSELSQFLLPRPEDLKPEFSQNSIIIMPSEESLGRSSQLKSDASVTQPFVTQMYRCIASYETKDTKNRPFKVEMGEAVDVLIKDKAGWWLVENEAKCLAWFPAPYLESAEADDEEDEVGESALYVASKSYKSTKIDELSVEIGSVVEVLRKSNDGWWLVRYNCRTGYIPSMYLQPYINPRVHIISSQTENQSLSINMGQFQVSARSALMIPGHELSRSQYNLLQLPGDNLNISD</sequence>
<proteinExistence type="predicted"/>
<reference evidence="5" key="1">
    <citation type="submission" date="2020-07" db="EMBL/GenBank/DDBJ databases">
        <title>Clarias magur genome sequencing, assembly and annotation.</title>
        <authorList>
            <person name="Kushwaha B."/>
            <person name="Kumar R."/>
            <person name="Das P."/>
            <person name="Joshi C.G."/>
            <person name="Kumar D."/>
            <person name="Nagpure N.S."/>
            <person name="Pandey M."/>
            <person name="Agarwal S."/>
            <person name="Srivastava S."/>
            <person name="Singh M."/>
            <person name="Sahoo L."/>
            <person name="Jayasankar P."/>
            <person name="Meher P.K."/>
            <person name="Koringa P.G."/>
            <person name="Iquebal M.A."/>
            <person name="Das S.P."/>
            <person name="Bit A."/>
            <person name="Patnaik S."/>
            <person name="Patel N."/>
            <person name="Shah T.M."/>
            <person name="Hinsu A."/>
            <person name="Jena J.K."/>
        </authorList>
    </citation>
    <scope>NUCLEOTIDE SEQUENCE</scope>
    <source>
        <strain evidence="5">CIFAMagur01</strain>
        <tissue evidence="5">Testis</tissue>
    </source>
</reference>
<dbReference type="GO" id="GO:0016176">
    <property type="term" value="F:superoxide-generating NADPH oxidase activator activity"/>
    <property type="evidence" value="ECO:0007669"/>
    <property type="project" value="TreeGrafter"/>
</dbReference>
<dbReference type="SMART" id="SM00326">
    <property type="entry name" value="SH3"/>
    <property type="match status" value="2"/>
</dbReference>
<dbReference type="SUPFAM" id="SSF50044">
    <property type="entry name" value="SH3-domain"/>
    <property type="match status" value="2"/>
</dbReference>
<evidence type="ECO:0000313" key="6">
    <source>
        <dbReference type="Proteomes" id="UP000727407"/>
    </source>
</evidence>
<dbReference type="OrthoDB" id="10255964at2759"/>
<feature type="domain" description="SH3" evidence="3">
    <location>
        <begin position="147"/>
        <end position="209"/>
    </location>
</feature>
<dbReference type="Gene3D" id="2.30.30.40">
    <property type="entry name" value="SH3 Domains"/>
    <property type="match status" value="2"/>
</dbReference>
<dbReference type="GO" id="GO:0042554">
    <property type="term" value="P:superoxide anion generation"/>
    <property type="evidence" value="ECO:0007669"/>
    <property type="project" value="TreeGrafter"/>
</dbReference>
<dbReference type="Gene3D" id="3.30.1520.10">
    <property type="entry name" value="Phox-like domain"/>
    <property type="match status" value="1"/>
</dbReference>
<feature type="domain" description="SH3" evidence="3">
    <location>
        <begin position="217"/>
        <end position="276"/>
    </location>
</feature>
<dbReference type="InterPro" id="IPR001452">
    <property type="entry name" value="SH3_domain"/>
</dbReference>
<name>A0A8J4WQ52_CLAMG</name>
<feature type="non-terminal residue" evidence="5">
    <location>
        <position position="332"/>
    </location>
</feature>
<dbReference type="PANTHER" id="PTHR15706">
    <property type="entry name" value="SH3 MULTIPLE DOMAIN"/>
    <property type="match status" value="1"/>
</dbReference>
<dbReference type="FunFam" id="2.30.30.40:FF:000233">
    <property type="entry name" value="NADPH oxidase organizer 1"/>
    <property type="match status" value="1"/>
</dbReference>
<dbReference type="InterPro" id="IPR036871">
    <property type="entry name" value="PX_dom_sf"/>
</dbReference>
<dbReference type="SUPFAM" id="SSF64268">
    <property type="entry name" value="PX domain"/>
    <property type="match status" value="1"/>
</dbReference>
<dbReference type="Pfam" id="PF00018">
    <property type="entry name" value="SH3_1"/>
    <property type="match status" value="1"/>
</dbReference>
<accession>A0A8J4WQ52</accession>
<dbReference type="Pfam" id="PF00787">
    <property type="entry name" value="PX"/>
    <property type="match status" value="1"/>
</dbReference>
<dbReference type="InterPro" id="IPR035758">
    <property type="entry name" value="NoxO1_SH3_2"/>
</dbReference>
<dbReference type="InterPro" id="IPR001683">
    <property type="entry name" value="PX_dom"/>
</dbReference>
<keyword evidence="1 2" id="KW-0728">SH3 domain</keyword>